<dbReference type="AlphaFoldDB" id="A0A7W5XXG4"/>
<dbReference type="PANTHER" id="PTHR15822:SF4">
    <property type="entry name" value="TYROSYL-DNA PHOSPHODIESTERASE 2"/>
    <property type="match status" value="1"/>
</dbReference>
<evidence type="ECO:0000256" key="6">
    <source>
        <dbReference type="ARBA" id="ARBA00022801"/>
    </source>
</evidence>
<comment type="cofactor">
    <cofactor evidence="1">
        <name>Mn(2+)</name>
        <dbReference type="ChEBI" id="CHEBI:29035"/>
    </cofactor>
</comment>
<feature type="domain" description="Endonuclease/exonuclease/phosphatase" evidence="10">
    <location>
        <begin position="128"/>
        <end position="355"/>
    </location>
</feature>
<dbReference type="InterPro" id="IPR036691">
    <property type="entry name" value="Endo/exonu/phosph_ase_sf"/>
</dbReference>
<evidence type="ECO:0000313" key="11">
    <source>
        <dbReference type="EMBL" id="MBB3702170.1"/>
    </source>
</evidence>
<protein>
    <submittedName>
        <fullName evidence="11">Endonuclease/exonuclease/phosphatase (EEP) superfamily protein YafD</fullName>
    </submittedName>
</protein>
<evidence type="ECO:0000256" key="4">
    <source>
        <dbReference type="ARBA" id="ARBA00022723"/>
    </source>
</evidence>
<keyword evidence="9" id="KW-1133">Transmembrane helix</keyword>
<evidence type="ECO:0000256" key="8">
    <source>
        <dbReference type="ARBA" id="ARBA00023204"/>
    </source>
</evidence>
<reference evidence="11 12" key="1">
    <citation type="submission" date="2020-08" db="EMBL/GenBank/DDBJ databases">
        <title>Genomic Encyclopedia of Type Strains, Phase IV (KMG-IV): sequencing the most valuable type-strain genomes for metagenomic binning, comparative biology and taxonomic classification.</title>
        <authorList>
            <person name="Goeker M."/>
        </authorList>
    </citation>
    <scope>NUCLEOTIDE SEQUENCE [LARGE SCALE GENOMIC DNA]</scope>
    <source>
        <strain evidence="11 12">DSM 22548</strain>
    </source>
</reference>
<accession>A0A7W5XXG4</accession>
<evidence type="ECO:0000256" key="2">
    <source>
        <dbReference type="ARBA" id="ARBA00001946"/>
    </source>
</evidence>
<evidence type="ECO:0000259" key="10">
    <source>
        <dbReference type="Pfam" id="PF03372"/>
    </source>
</evidence>
<dbReference type="GO" id="GO:0004527">
    <property type="term" value="F:exonuclease activity"/>
    <property type="evidence" value="ECO:0007669"/>
    <property type="project" value="UniProtKB-KW"/>
</dbReference>
<evidence type="ECO:0000256" key="1">
    <source>
        <dbReference type="ARBA" id="ARBA00001936"/>
    </source>
</evidence>
<evidence type="ECO:0000256" key="5">
    <source>
        <dbReference type="ARBA" id="ARBA00022763"/>
    </source>
</evidence>
<dbReference type="Proteomes" id="UP000541425">
    <property type="component" value="Unassembled WGS sequence"/>
</dbReference>
<evidence type="ECO:0000256" key="7">
    <source>
        <dbReference type="ARBA" id="ARBA00022842"/>
    </source>
</evidence>
<keyword evidence="3" id="KW-0540">Nuclease</keyword>
<dbReference type="CDD" id="cd09084">
    <property type="entry name" value="EEP-2"/>
    <property type="match status" value="1"/>
</dbReference>
<keyword evidence="6" id="KW-0378">Hydrolase</keyword>
<comment type="caution">
    <text evidence="11">The sequence shown here is derived from an EMBL/GenBank/DDBJ whole genome shotgun (WGS) entry which is preliminary data.</text>
</comment>
<comment type="cofactor">
    <cofactor evidence="2">
        <name>Mg(2+)</name>
        <dbReference type="ChEBI" id="CHEBI:18420"/>
    </cofactor>
</comment>
<sequence length="366" mass="41312">MAGKTQKGKGTSTFAKIIIGASWTSVLLLWACAASVMVNPTHFRLLSILGLAFPFLLAGTLFMAFLSLIFTPRKLWITLLGVFVCIVPIRTYFPLNLSSPAPKGCLKVISYNTAGWGCAINDTVNGITGNRIARYLANQNPDIVCVQEGFALDDYYEKYIYPFFRKQRHHQEDTFNDSKLVLFSKYPIVRSERICQIGNNGTMAYWLKLSDKDTLLVINNHLHSMGLTQDDREEFHNSVREPGENTNEKAARTIISKISRASIGRAAMVDTITAFIAQQKGQSMIVCGDFNDSPISNTYHRMSKGLRDAYVRTGNGLGRSFNRDAIIVRIDHLFCSDNWRPFAAYIDNRVTFSDHYPIIGYFKRER</sequence>
<proteinExistence type="predicted"/>
<keyword evidence="5" id="KW-0227">DNA damage</keyword>
<feature type="transmembrane region" description="Helical" evidence="9">
    <location>
        <begin position="45"/>
        <end position="69"/>
    </location>
</feature>
<dbReference type="GO" id="GO:0006281">
    <property type="term" value="P:DNA repair"/>
    <property type="evidence" value="ECO:0007669"/>
    <property type="project" value="UniProtKB-KW"/>
</dbReference>
<keyword evidence="8" id="KW-0234">DNA repair</keyword>
<keyword evidence="11" id="KW-0269">Exonuclease</keyword>
<evidence type="ECO:0000313" key="12">
    <source>
        <dbReference type="Proteomes" id="UP000541425"/>
    </source>
</evidence>
<feature type="transmembrane region" description="Helical" evidence="9">
    <location>
        <begin position="17"/>
        <end position="38"/>
    </location>
</feature>
<dbReference type="GO" id="GO:0046872">
    <property type="term" value="F:metal ion binding"/>
    <property type="evidence" value="ECO:0007669"/>
    <property type="project" value="UniProtKB-KW"/>
</dbReference>
<dbReference type="RefSeq" id="WP_183694749.1">
    <property type="nucleotide sequence ID" value="NZ_JACICA010000002.1"/>
</dbReference>
<organism evidence="11 12">
    <name type="scientific">Alloprevotella rava</name>
    <dbReference type="NCBI Taxonomy" id="671218"/>
    <lineage>
        <taxon>Bacteria</taxon>
        <taxon>Pseudomonadati</taxon>
        <taxon>Bacteroidota</taxon>
        <taxon>Bacteroidia</taxon>
        <taxon>Bacteroidales</taxon>
        <taxon>Prevotellaceae</taxon>
        <taxon>Alloprevotella</taxon>
    </lineage>
</organism>
<dbReference type="Pfam" id="PF03372">
    <property type="entry name" value="Exo_endo_phos"/>
    <property type="match status" value="1"/>
</dbReference>
<dbReference type="GO" id="GO:0004519">
    <property type="term" value="F:endonuclease activity"/>
    <property type="evidence" value="ECO:0007669"/>
    <property type="project" value="UniProtKB-KW"/>
</dbReference>
<dbReference type="InterPro" id="IPR005135">
    <property type="entry name" value="Endo/exonuclease/phosphatase"/>
</dbReference>
<dbReference type="InterPro" id="IPR051547">
    <property type="entry name" value="TDP2-like"/>
</dbReference>
<gene>
    <name evidence="11" type="ORF">FHS60_000623</name>
</gene>
<dbReference type="PANTHER" id="PTHR15822">
    <property type="entry name" value="TRAF AND TNF RECEPTOR-ASSOCIATED PROTEIN"/>
    <property type="match status" value="1"/>
</dbReference>
<evidence type="ECO:0000256" key="9">
    <source>
        <dbReference type="SAM" id="Phobius"/>
    </source>
</evidence>
<dbReference type="EMBL" id="JACICA010000002">
    <property type="protein sequence ID" value="MBB3702170.1"/>
    <property type="molecule type" value="Genomic_DNA"/>
</dbReference>
<evidence type="ECO:0000256" key="3">
    <source>
        <dbReference type="ARBA" id="ARBA00022722"/>
    </source>
</evidence>
<feature type="transmembrane region" description="Helical" evidence="9">
    <location>
        <begin position="75"/>
        <end position="93"/>
    </location>
</feature>
<keyword evidence="11" id="KW-0255">Endonuclease</keyword>
<keyword evidence="4" id="KW-0479">Metal-binding</keyword>
<keyword evidence="7" id="KW-0460">Magnesium</keyword>
<keyword evidence="9" id="KW-0472">Membrane</keyword>
<dbReference type="SUPFAM" id="SSF56219">
    <property type="entry name" value="DNase I-like"/>
    <property type="match status" value="1"/>
</dbReference>
<dbReference type="Gene3D" id="3.60.10.10">
    <property type="entry name" value="Endonuclease/exonuclease/phosphatase"/>
    <property type="match status" value="1"/>
</dbReference>
<name>A0A7W5XXG4_9BACT</name>
<keyword evidence="9" id="KW-0812">Transmembrane</keyword>